<evidence type="ECO:0000313" key="3">
    <source>
        <dbReference type="Proteomes" id="UP000657592"/>
    </source>
</evidence>
<evidence type="ECO:0000313" key="2">
    <source>
        <dbReference type="EMBL" id="GGH45552.1"/>
    </source>
</evidence>
<keyword evidence="3" id="KW-1185">Reference proteome</keyword>
<protein>
    <recommendedName>
        <fullName evidence="1">D-inositol 3-phosphate glycosyltransferase</fullName>
    </recommendedName>
</protein>
<dbReference type="PANTHER" id="PTHR45947">
    <property type="entry name" value="SULFOQUINOVOSYL TRANSFERASE SQD2"/>
    <property type="match status" value="1"/>
</dbReference>
<proteinExistence type="predicted"/>
<gene>
    <name evidence="2" type="ORF">GCM10010921_21020</name>
</gene>
<dbReference type="GO" id="GO:0016757">
    <property type="term" value="F:glycosyltransferase activity"/>
    <property type="evidence" value="ECO:0007669"/>
    <property type="project" value="TreeGrafter"/>
</dbReference>
<reference evidence="2" key="2">
    <citation type="submission" date="2020-09" db="EMBL/GenBank/DDBJ databases">
        <authorList>
            <person name="Sun Q."/>
            <person name="Zhou Y."/>
        </authorList>
    </citation>
    <scope>NUCLEOTIDE SEQUENCE</scope>
    <source>
        <strain evidence="2">CGMCC 1.15794</strain>
    </source>
</reference>
<dbReference type="PANTHER" id="PTHR45947:SF3">
    <property type="entry name" value="SULFOQUINOVOSYL TRANSFERASE SQD2"/>
    <property type="match status" value="1"/>
</dbReference>
<organism evidence="2 3">
    <name type="scientific">Microbacterium album</name>
    <dbReference type="NCBI Taxonomy" id="2053191"/>
    <lineage>
        <taxon>Bacteria</taxon>
        <taxon>Bacillati</taxon>
        <taxon>Actinomycetota</taxon>
        <taxon>Actinomycetes</taxon>
        <taxon>Micrococcales</taxon>
        <taxon>Microbacteriaceae</taxon>
        <taxon>Microbacterium</taxon>
    </lineage>
</organism>
<comment type="caution">
    <text evidence="2">The sequence shown here is derived from an EMBL/GenBank/DDBJ whole genome shotgun (WGS) entry which is preliminary data.</text>
</comment>
<keyword evidence="2" id="KW-0808">Transferase</keyword>
<dbReference type="EMBL" id="BMJY01000008">
    <property type="protein sequence ID" value="GGH45552.1"/>
    <property type="molecule type" value="Genomic_DNA"/>
</dbReference>
<dbReference type="Proteomes" id="UP000657592">
    <property type="component" value="Unassembled WGS sequence"/>
</dbReference>
<dbReference type="InterPro" id="IPR050194">
    <property type="entry name" value="Glycosyltransferase_grp1"/>
</dbReference>
<name>A0A917IH72_9MICO</name>
<dbReference type="AlphaFoldDB" id="A0A917IH72"/>
<dbReference type="Gene3D" id="3.40.50.2000">
    <property type="entry name" value="Glycogen Phosphorylase B"/>
    <property type="match status" value="1"/>
</dbReference>
<dbReference type="SUPFAM" id="SSF53756">
    <property type="entry name" value="UDP-Glycosyltransferase/glycogen phosphorylase"/>
    <property type="match status" value="1"/>
</dbReference>
<sequence>MRVLFWHVHGGYADAFVRGAHEYLVPVDDARDAWGLGLAGRDWPSAREVPVASLREEEIDVVVLQRPEEWDALVTLTGRVPGRDVPAVYLEHNTPKPDATGTRHPMADAGIPIVHVTHFNRVFWDNGDARTIVVEHGVPDPGPLYTGELPRAGAVINEPVRRWRVTGTDLLPRLGAPVDVFGMGGGQLRQALGADGGDIAAAGDLPTARLHAELARRRVYVHPFRWTSLGLALLEAMHLGMPVVALAATEAPAAVPPDAGVVSNDLDRLRRAVAAYLADPALAAAHGRAARRHALEHYGLAAFLRRWDAVLADAALTGSRRSGAALPSHAERSMR</sequence>
<dbReference type="Pfam" id="PF13692">
    <property type="entry name" value="Glyco_trans_1_4"/>
    <property type="match status" value="1"/>
</dbReference>
<evidence type="ECO:0000256" key="1">
    <source>
        <dbReference type="ARBA" id="ARBA00021292"/>
    </source>
</evidence>
<reference evidence="2" key="1">
    <citation type="journal article" date="2014" name="Int. J. Syst. Evol. Microbiol.">
        <title>Complete genome sequence of Corynebacterium casei LMG S-19264T (=DSM 44701T), isolated from a smear-ripened cheese.</title>
        <authorList>
            <consortium name="US DOE Joint Genome Institute (JGI-PGF)"/>
            <person name="Walter F."/>
            <person name="Albersmeier A."/>
            <person name="Kalinowski J."/>
            <person name="Ruckert C."/>
        </authorList>
    </citation>
    <scope>NUCLEOTIDE SEQUENCE</scope>
    <source>
        <strain evidence="2">CGMCC 1.15794</strain>
    </source>
</reference>
<accession>A0A917IH72</accession>
<dbReference type="RefSeq" id="WP_188756240.1">
    <property type="nucleotide sequence ID" value="NZ_BMJY01000008.1"/>
</dbReference>